<dbReference type="AlphaFoldDB" id="A0A5C6RS78"/>
<keyword evidence="2 5" id="KW-0645">Protease</keyword>
<dbReference type="Pfam" id="PF03572">
    <property type="entry name" value="Peptidase_S41"/>
    <property type="match status" value="1"/>
</dbReference>
<dbReference type="SMART" id="SM00245">
    <property type="entry name" value="TSPc"/>
    <property type="match status" value="1"/>
</dbReference>
<evidence type="ECO:0000313" key="7">
    <source>
        <dbReference type="EMBL" id="TXB64804.1"/>
    </source>
</evidence>
<dbReference type="GO" id="GO:0004175">
    <property type="term" value="F:endopeptidase activity"/>
    <property type="evidence" value="ECO:0007669"/>
    <property type="project" value="TreeGrafter"/>
</dbReference>
<name>A0A5C6RS78_9FLAO</name>
<dbReference type="EMBL" id="VOOS01000004">
    <property type="protein sequence ID" value="TXB64804.1"/>
    <property type="molecule type" value="Genomic_DNA"/>
</dbReference>
<reference evidence="7 8" key="1">
    <citation type="submission" date="2019-08" db="EMBL/GenBank/DDBJ databases">
        <title>Genome of Vicingus serpentipes NCIMB 15042.</title>
        <authorList>
            <person name="Bowman J.P."/>
        </authorList>
    </citation>
    <scope>NUCLEOTIDE SEQUENCE [LARGE SCALE GENOMIC DNA]</scope>
    <source>
        <strain evidence="7 8">NCIMB 15042</strain>
    </source>
</reference>
<dbReference type="InterPro" id="IPR041489">
    <property type="entry name" value="PDZ_6"/>
</dbReference>
<gene>
    <name evidence="7" type="ORF">FRY74_10155</name>
</gene>
<dbReference type="CDD" id="cd06782">
    <property type="entry name" value="cpPDZ_CPP-like"/>
    <property type="match status" value="1"/>
</dbReference>
<dbReference type="PANTHER" id="PTHR32060">
    <property type="entry name" value="TAIL-SPECIFIC PROTEASE"/>
    <property type="match status" value="1"/>
</dbReference>
<dbReference type="InterPro" id="IPR029045">
    <property type="entry name" value="ClpP/crotonase-like_dom_sf"/>
</dbReference>
<dbReference type="Proteomes" id="UP000321721">
    <property type="component" value="Unassembled WGS sequence"/>
</dbReference>
<dbReference type="SMART" id="SM00228">
    <property type="entry name" value="PDZ"/>
    <property type="match status" value="1"/>
</dbReference>
<dbReference type="GO" id="GO:0030288">
    <property type="term" value="C:outer membrane-bounded periplasmic space"/>
    <property type="evidence" value="ECO:0007669"/>
    <property type="project" value="TreeGrafter"/>
</dbReference>
<dbReference type="Gene3D" id="2.30.42.10">
    <property type="match status" value="1"/>
</dbReference>
<proteinExistence type="inferred from homology"/>
<dbReference type="SUPFAM" id="SSF52096">
    <property type="entry name" value="ClpP/crotonase"/>
    <property type="match status" value="1"/>
</dbReference>
<dbReference type="RefSeq" id="WP_147101112.1">
    <property type="nucleotide sequence ID" value="NZ_VOOS01000004.1"/>
</dbReference>
<dbReference type="Gene3D" id="3.90.226.10">
    <property type="entry name" value="2-enoyl-CoA Hydratase, Chain A, domain 1"/>
    <property type="match status" value="1"/>
</dbReference>
<sequence>MKNRISKIVLIVSIAISSVVSVGFVDSYFEVSKNLDIFATLFRELNIYYVDDSDPGKLMKTGIDAMLKSLDPYTNYIPESNIEDYKMMTTGQYGGIGALIQKQGDYVIISEPYEGFGAFKAGLIAGDKILEVDGKSVKGKSTTDIREFLLGQPGSTIELKIERPGTPEPLLKKVTREEVKIKDVPYFGMVADSVGYIKLTGFTETASAEVKEAFNKLKEENMQSLVLDLRGNGGGLLKEAVSIVNFFVPKGADIVNTKGKIKDWDKSYVATLNPLDMDIPVVVLIDGGSASASEIVSGSLQDNDRAIVMGTQSFGKGLVQSVRPLSYNSKLKVTVAKYYTPSGRCIQKLDYSHRDDEGKVNEIADSLITEFKTVHNKRPVFDGKGISPDIEVDREPISDISVSLLTKSLFFNFATEYRLKHETIAPAKEFELSAEDYKSFVEFLSDKDYAYTTESEDLLASLEKTTKEEKYFEDVKIEYEQLKEKLSLHKGDDLNTFKEEISKILETEIVGRYYYQKGQIEISLKKDATLNEAIKTLGDKDLYNSILAGTNK</sequence>
<dbReference type="Pfam" id="PF17820">
    <property type="entry name" value="PDZ_6"/>
    <property type="match status" value="1"/>
</dbReference>
<comment type="caution">
    <text evidence="7">The sequence shown here is derived from an EMBL/GenBank/DDBJ whole genome shotgun (WGS) entry which is preliminary data.</text>
</comment>
<dbReference type="NCBIfam" id="TIGR00225">
    <property type="entry name" value="prc"/>
    <property type="match status" value="1"/>
</dbReference>
<dbReference type="InterPro" id="IPR005151">
    <property type="entry name" value="Tail-specific_protease"/>
</dbReference>
<dbReference type="InterPro" id="IPR036034">
    <property type="entry name" value="PDZ_sf"/>
</dbReference>
<keyword evidence="3 5" id="KW-0378">Hydrolase</keyword>
<dbReference type="CDD" id="cd07560">
    <property type="entry name" value="Peptidase_S41_CPP"/>
    <property type="match status" value="1"/>
</dbReference>
<dbReference type="OrthoDB" id="9812068at2"/>
<evidence type="ECO:0000256" key="5">
    <source>
        <dbReference type="RuleBase" id="RU004404"/>
    </source>
</evidence>
<dbReference type="InterPro" id="IPR001478">
    <property type="entry name" value="PDZ"/>
</dbReference>
<dbReference type="Gene3D" id="3.30.750.44">
    <property type="match status" value="1"/>
</dbReference>
<keyword evidence="4 5" id="KW-0720">Serine protease</keyword>
<feature type="domain" description="PDZ" evidence="6">
    <location>
        <begin position="94"/>
        <end position="149"/>
    </location>
</feature>
<dbReference type="PANTHER" id="PTHR32060:SF30">
    <property type="entry name" value="CARBOXY-TERMINAL PROCESSING PROTEASE CTPA"/>
    <property type="match status" value="1"/>
</dbReference>
<evidence type="ECO:0000256" key="3">
    <source>
        <dbReference type="ARBA" id="ARBA00022801"/>
    </source>
</evidence>
<protein>
    <submittedName>
        <fullName evidence="7">PDZ domain-containing protein</fullName>
    </submittedName>
</protein>
<dbReference type="SUPFAM" id="SSF50156">
    <property type="entry name" value="PDZ domain-like"/>
    <property type="match status" value="1"/>
</dbReference>
<dbReference type="PROSITE" id="PS50106">
    <property type="entry name" value="PDZ"/>
    <property type="match status" value="1"/>
</dbReference>
<evidence type="ECO:0000256" key="2">
    <source>
        <dbReference type="ARBA" id="ARBA00022670"/>
    </source>
</evidence>
<dbReference type="GO" id="GO:0008236">
    <property type="term" value="F:serine-type peptidase activity"/>
    <property type="evidence" value="ECO:0007669"/>
    <property type="project" value="UniProtKB-KW"/>
</dbReference>
<dbReference type="GO" id="GO:0006508">
    <property type="term" value="P:proteolysis"/>
    <property type="evidence" value="ECO:0007669"/>
    <property type="project" value="UniProtKB-KW"/>
</dbReference>
<comment type="similarity">
    <text evidence="1 5">Belongs to the peptidase S41A family.</text>
</comment>
<evidence type="ECO:0000313" key="8">
    <source>
        <dbReference type="Proteomes" id="UP000321721"/>
    </source>
</evidence>
<organism evidence="7 8">
    <name type="scientific">Vicingus serpentipes</name>
    <dbReference type="NCBI Taxonomy" id="1926625"/>
    <lineage>
        <taxon>Bacteria</taxon>
        <taxon>Pseudomonadati</taxon>
        <taxon>Bacteroidota</taxon>
        <taxon>Flavobacteriia</taxon>
        <taxon>Flavobacteriales</taxon>
        <taxon>Vicingaceae</taxon>
        <taxon>Vicingus</taxon>
    </lineage>
</organism>
<keyword evidence="8" id="KW-1185">Reference proteome</keyword>
<evidence type="ECO:0000259" key="6">
    <source>
        <dbReference type="PROSITE" id="PS50106"/>
    </source>
</evidence>
<evidence type="ECO:0000256" key="1">
    <source>
        <dbReference type="ARBA" id="ARBA00009179"/>
    </source>
</evidence>
<accession>A0A5C6RS78</accession>
<dbReference type="InterPro" id="IPR004447">
    <property type="entry name" value="Peptidase_S41A"/>
</dbReference>
<evidence type="ECO:0000256" key="4">
    <source>
        <dbReference type="ARBA" id="ARBA00022825"/>
    </source>
</evidence>
<dbReference type="GO" id="GO:0007165">
    <property type="term" value="P:signal transduction"/>
    <property type="evidence" value="ECO:0007669"/>
    <property type="project" value="TreeGrafter"/>
</dbReference>